<keyword evidence="12" id="KW-1185">Reference proteome</keyword>
<proteinExistence type="inferred from homology"/>
<keyword evidence="5" id="KW-0472">Membrane</keyword>
<evidence type="ECO:0000256" key="1">
    <source>
        <dbReference type="ARBA" id="ARBA00004236"/>
    </source>
</evidence>
<dbReference type="PANTHER" id="PTHR43646:SF2">
    <property type="entry name" value="GLYCOSYLTRANSFERASE 2-LIKE DOMAIN-CONTAINING PROTEIN"/>
    <property type="match status" value="1"/>
</dbReference>
<evidence type="ECO:0000256" key="9">
    <source>
        <dbReference type="ARBA" id="ARBA00040345"/>
    </source>
</evidence>
<dbReference type="STRING" id="1406858.GCA_000710895_01592"/>
<reference evidence="11 12" key="1">
    <citation type="submission" date="2018-06" db="EMBL/GenBank/DDBJ databases">
        <authorList>
            <consortium name="Pathogen Informatics"/>
            <person name="Doyle S."/>
        </authorList>
    </citation>
    <scope>NUCLEOTIDE SEQUENCE [LARGE SCALE GENOMIC DNA]</scope>
    <source>
        <strain evidence="11 12">NCTC1934</strain>
    </source>
</reference>
<dbReference type="Proteomes" id="UP000255467">
    <property type="component" value="Unassembled WGS sequence"/>
</dbReference>
<evidence type="ECO:0000256" key="4">
    <source>
        <dbReference type="ARBA" id="ARBA00022679"/>
    </source>
</evidence>
<evidence type="ECO:0000256" key="2">
    <source>
        <dbReference type="ARBA" id="ARBA00022475"/>
    </source>
</evidence>
<evidence type="ECO:0000256" key="7">
    <source>
        <dbReference type="ARBA" id="ARBA00037904"/>
    </source>
</evidence>
<comment type="similarity">
    <text evidence="8">Belongs to the glycosyltransferase 2 family. CrtQ subfamily.</text>
</comment>
<comment type="function">
    <text evidence="6">Catalyzes the glycosylation of 4,4'-diaponeurosporenoate, i.e. the esterification of glucose at the C1'' position with the carboxyl group of 4,4'-diaponeurosporenic acid, to form glycosyl-4,4'-diaponeurosporenoate. This is a step in the biosynthesis of staphyloxanthin, an orange pigment present in most staphylococci strains.</text>
</comment>
<dbReference type="Gene3D" id="3.90.550.10">
    <property type="entry name" value="Spore Coat Polysaccharide Biosynthesis Protein SpsA, Chain A"/>
    <property type="match status" value="1"/>
</dbReference>
<evidence type="ECO:0000256" key="5">
    <source>
        <dbReference type="ARBA" id="ARBA00023136"/>
    </source>
</evidence>
<evidence type="ECO:0000256" key="8">
    <source>
        <dbReference type="ARBA" id="ARBA00038120"/>
    </source>
</evidence>
<dbReference type="SUPFAM" id="SSF53448">
    <property type="entry name" value="Nucleotide-diphospho-sugar transferases"/>
    <property type="match status" value="1"/>
</dbReference>
<dbReference type="InterPro" id="IPR029044">
    <property type="entry name" value="Nucleotide-diphossugar_trans"/>
</dbReference>
<dbReference type="CDD" id="cd00761">
    <property type="entry name" value="Glyco_tranf_GTA_type"/>
    <property type="match status" value="1"/>
</dbReference>
<organism evidence="11 12">
    <name type="scientific">Nocardia otitidiscaviarum</name>
    <dbReference type="NCBI Taxonomy" id="1823"/>
    <lineage>
        <taxon>Bacteria</taxon>
        <taxon>Bacillati</taxon>
        <taxon>Actinomycetota</taxon>
        <taxon>Actinomycetes</taxon>
        <taxon>Mycobacteriales</taxon>
        <taxon>Nocardiaceae</taxon>
        <taxon>Nocardia</taxon>
    </lineage>
</organism>
<dbReference type="InterPro" id="IPR001173">
    <property type="entry name" value="Glyco_trans_2-like"/>
</dbReference>
<evidence type="ECO:0000313" key="12">
    <source>
        <dbReference type="Proteomes" id="UP000255467"/>
    </source>
</evidence>
<evidence type="ECO:0000256" key="3">
    <source>
        <dbReference type="ARBA" id="ARBA00022676"/>
    </source>
</evidence>
<accession>A0A378Y6V1</accession>
<sequence length="288" mass="32849">MDSPMPRPTPRQTLSVVIPALNEATSIARTLERLLPQPDIDEIIVVDNGSDDATADIVHRIAEHHPKLALVHEPTRGIAAARNCGFDKARGDVIARTDADTLVDPDWARTILDFLAEHPETAAVTGLCTYHDSPIGFLLRSGQWLLLRLGVLGGQVGNLYGPNMAIRRDAWHQVRDDTRVRVDVVDDLDLALCLAKRGLRIDQPTRLRARTSARRRRTGPLRWWRYQQLGLRTISEHGFIVRPLHRFMIVTAWLGHTVQWPIYRWWDFRRRRFSLRPGSERISPIGSR</sequence>
<dbReference type="RefSeq" id="WP_228810728.1">
    <property type="nucleotide sequence ID" value="NZ_JADLRH010000005.1"/>
</dbReference>
<comment type="subcellular location">
    <subcellularLocation>
        <location evidence="1">Cell membrane</location>
    </subcellularLocation>
</comment>
<feature type="domain" description="Glycosyltransferase 2-like" evidence="10">
    <location>
        <begin position="15"/>
        <end position="171"/>
    </location>
</feature>
<dbReference type="EMBL" id="UGRY01000002">
    <property type="protein sequence ID" value="SUA72945.1"/>
    <property type="molecule type" value="Genomic_DNA"/>
</dbReference>
<protein>
    <recommendedName>
        <fullName evidence="9">4,4'-diaponeurosporenoate glycosyltransferase</fullName>
    </recommendedName>
</protein>
<dbReference type="Pfam" id="PF00535">
    <property type="entry name" value="Glycos_transf_2"/>
    <property type="match status" value="1"/>
</dbReference>
<evidence type="ECO:0000313" key="11">
    <source>
        <dbReference type="EMBL" id="SUA72945.1"/>
    </source>
</evidence>
<keyword evidence="4 11" id="KW-0808">Transferase</keyword>
<keyword evidence="2" id="KW-1003">Cell membrane</keyword>
<comment type="pathway">
    <text evidence="7">Carotenoid biosynthesis; staphyloxanthin biosynthesis; staphyloxanthin from farnesyl diphosphate: step 4/5.</text>
</comment>
<dbReference type="AlphaFoldDB" id="A0A378Y6V1"/>
<evidence type="ECO:0000256" key="6">
    <source>
        <dbReference type="ARBA" id="ARBA00037281"/>
    </source>
</evidence>
<gene>
    <name evidence="11" type="primary">pgaC_1</name>
    <name evidence="11" type="ORF">NCTC1934_00377</name>
</gene>
<dbReference type="GO" id="GO:0005886">
    <property type="term" value="C:plasma membrane"/>
    <property type="evidence" value="ECO:0007669"/>
    <property type="project" value="UniProtKB-SubCell"/>
</dbReference>
<dbReference type="GO" id="GO:0016757">
    <property type="term" value="F:glycosyltransferase activity"/>
    <property type="evidence" value="ECO:0007669"/>
    <property type="project" value="UniProtKB-KW"/>
</dbReference>
<dbReference type="PANTHER" id="PTHR43646">
    <property type="entry name" value="GLYCOSYLTRANSFERASE"/>
    <property type="match status" value="1"/>
</dbReference>
<name>A0A378Y6V1_9NOCA</name>
<evidence type="ECO:0000259" key="10">
    <source>
        <dbReference type="Pfam" id="PF00535"/>
    </source>
</evidence>
<keyword evidence="3 11" id="KW-0328">Glycosyltransferase</keyword>